<name>A0A4P7Y8M7_PSEVE</name>
<reference evidence="2" key="1">
    <citation type="submission" date="2019-04" db="EMBL/GenBank/DDBJ databases">
        <title>Complete genome sequence of Pseudomonas veronii strain PVy, a versatile degrader capable of using multiple contaminants as sole carbon sources.</title>
        <authorList>
            <person name="Lopez-Echartea E."/>
            <person name="Ridl J."/>
            <person name="Pajer P."/>
            <person name="Strejcek M."/>
            <person name="Suman J."/>
            <person name="Uhlik O."/>
        </authorList>
    </citation>
    <scope>NUCLEOTIDE SEQUENCE [LARGE SCALE GENOMIC DNA]</scope>
    <source>
        <strain evidence="2">Pvy</strain>
    </source>
</reference>
<dbReference type="AlphaFoldDB" id="A0A4P7Y8M7"/>
<sequence length="206" mass="24047">MYRFHYDSDLSGGSLQVRESRIVADLLLQDASPEQWHEVIQQQNRLQKRAPASAKRVAQAIRKRLERLDAPFWRAIRDGDDELATQVVFCSALERNLLLVEFIETVLKDAFVTRAGVLEPYHWNEFLDERSHRDSAITTWTESSRKKMAQVVYRMLAEVGLLKSTRNMKLQNLMIRSEVHVLLDDSYRYRLKACLSIQRLRTVGVE</sequence>
<organism evidence="1 2">
    <name type="scientific">Pseudomonas veronii</name>
    <dbReference type="NCBI Taxonomy" id="76761"/>
    <lineage>
        <taxon>Bacteria</taxon>
        <taxon>Pseudomonadati</taxon>
        <taxon>Pseudomonadota</taxon>
        <taxon>Gammaproteobacteria</taxon>
        <taxon>Pseudomonadales</taxon>
        <taxon>Pseudomonadaceae</taxon>
        <taxon>Pseudomonas</taxon>
    </lineage>
</organism>
<dbReference type="EMBL" id="CP039631">
    <property type="protein sequence ID" value="QCG66708.1"/>
    <property type="molecule type" value="Genomic_DNA"/>
</dbReference>
<dbReference type="RefSeq" id="WP_141123321.1">
    <property type="nucleotide sequence ID" value="NZ_CP039631.3"/>
</dbReference>
<accession>A0A4P7Y8M7</accession>
<dbReference type="Pfam" id="PF08849">
    <property type="entry name" value="BrxA"/>
    <property type="match status" value="1"/>
</dbReference>
<gene>
    <name evidence="1" type="ORF">E4167_18585</name>
</gene>
<proteinExistence type="predicted"/>
<dbReference type="Proteomes" id="UP000298274">
    <property type="component" value="Chromosome"/>
</dbReference>
<dbReference type="InterPro" id="IPR023137">
    <property type="entry name" value="BrxA_sf"/>
</dbReference>
<dbReference type="Gene3D" id="1.10.3540.10">
    <property type="entry name" value="uncharacterized protein from magnetospirillum magneticum domain"/>
    <property type="match status" value="1"/>
</dbReference>
<dbReference type="InterPro" id="IPR014948">
    <property type="entry name" value="BrxA"/>
</dbReference>
<protein>
    <submittedName>
        <fullName evidence="1">DUF1819 family protein</fullName>
    </submittedName>
</protein>
<evidence type="ECO:0000313" key="1">
    <source>
        <dbReference type="EMBL" id="QCG66708.1"/>
    </source>
</evidence>
<evidence type="ECO:0000313" key="2">
    <source>
        <dbReference type="Proteomes" id="UP000298274"/>
    </source>
</evidence>